<evidence type="ECO:0000313" key="2">
    <source>
        <dbReference type="EMBL" id="RRJ83728.1"/>
    </source>
</evidence>
<reference evidence="2 3" key="2">
    <citation type="submission" date="2018-12" db="EMBL/GenBank/DDBJ databases">
        <title>Simiduia agarivorans gen. nov., sp. nov., a marine, agarolytic bacterium isolated from shallow coastal water from Keelung, Taiwan.</title>
        <authorList>
            <person name="Shieh W.Y."/>
        </authorList>
    </citation>
    <scope>NUCLEOTIDE SEQUENCE [LARGE SCALE GENOMIC DNA]</scope>
    <source>
        <strain evidence="2 3">GTF-13</strain>
    </source>
</reference>
<gene>
    <name evidence="2" type="primary">mlaD</name>
    <name evidence="2" type="ORF">D0544_00985</name>
</gene>
<dbReference type="Pfam" id="PF02470">
    <property type="entry name" value="MlaD"/>
    <property type="match status" value="1"/>
</dbReference>
<dbReference type="PANTHER" id="PTHR33371">
    <property type="entry name" value="INTERMEMBRANE PHOSPHOLIPID TRANSPORT SYSTEM BINDING PROTEIN MLAD-RELATED"/>
    <property type="match status" value="1"/>
</dbReference>
<dbReference type="PANTHER" id="PTHR33371:SF4">
    <property type="entry name" value="INTERMEMBRANE PHOSPHOLIPID TRANSPORT SYSTEM BINDING PROTEIN MLAD"/>
    <property type="match status" value="1"/>
</dbReference>
<comment type="caution">
    <text evidence="2">The sequence shown here is derived from an EMBL/GenBank/DDBJ whole genome shotgun (WGS) entry which is preliminary data.</text>
</comment>
<dbReference type="GO" id="GO:0005543">
    <property type="term" value="F:phospholipid binding"/>
    <property type="evidence" value="ECO:0007669"/>
    <property type="project" value="TreeGrafter"/>
</dbReference>
<dbReference type="Proteomes" id="UP000280792">
    <property type="component" value="Unassembled WGS sequence"/>
</dbReference>
<proteinExistence type="predicted"/>
<protein>
    <submittedName>
        <fullName evidence="2">Outer membrane lipid asymmetry maintenance protein MlaD</fullName>
    </submittedName>
</protein>
<feature type="domain" description="Mce/MlaD" evidence="1">
    <location>
        <begin position="40"/>
        <end position="116"/>
    </location>
</feature>
<dbReference type="RefSeq" id="WP_125013974.1">
    <property type="nucleotide sequence ID" value="NZ_QWEZ01000001.1"/>
</dbReference>
<dbReference type="InterPro" id="IPR052336">
    <property type="entry name" value="MlaD_Phospholipid_Transporter"/>
</dbReference>
<evidence type="ECO:0000259" key="1">
    <source>
        <dbReference type="Pfam" id="PF02470"/>
    </source>
</evidence>
<dbReference type="NCBIfam" id="TIGR04430">
    <property type="entry name" value="OM_asym_MlaD"/>
    <property type="match status" value="1"/>
</dbReference>
<dbReference type="InterPro" id="IPR003399">
    <property type="entry name" value="Mce/MlaD"/>
</dbReference>
<organism evidence="2 3">
    <name type="scientific">Aestuariirhabdus litorea</name>
    <dbReference type="NCBI Taxonomy" id="2528527"/>
    <lineage>
        <taxon>Bacteria</taxon>
        <taxon>Pseudomonadati</taxon>
        <taxon>Pseudomonadota</taxon>
        <taxon>Gammaproteobacteria</taxon>
        <taxon>Oceanospirillales</taxon>
        <taxon>Aestuariirhabdaceae</taxon>
        <taxon>Aestuariirhabdus</taxon>
    </lineage>
</organism>
<dbReference type="GO" id="GO:0005548">
    <property type="term" value="F:phospholipid transporter activity"/>
    <property type="evidence" value="ECO:0007669"/>
    <property type="project" value="TreeGrafter"/>
</dbReference>
<accession>A0A3P3VP87</accession>
<reference evidence="2 3" key="1">
    <citation type="submission" date="2018-08" db="EMBL/GenBank/DDBJ databases">
        <authorList>
            <person name="Khan S.A."/>
        </authorList>
    </citation>
    <scope>NUCLEOTIDE SEQUENCE [LARGE SCALE GENOMIC DNA]</scope>
    <source>
        <strain evidence="2 3">GTF-13</strain>
    </source>
</reference>
<evidence type="ECO:0000313" key="3">
    <source>
        <dbReference type="Proteomes" id="UP000280792"/>
    </source>
</evidence>
<dbReference type="InterPro" id="IPR030970">
    <property type="entry name" value="ABC_MlaD"/>
</dbReference>
<dbReference type="AlphaFoldDB" id="A0A3P3VP87"/>
<keyword evidence="3" id="KW-1185">Reference proteome</keyword>
<dbReference type="EMBL" id="QWEZ01000001">
    <property type="protein sequence ID" value="RRJ83728.1"/>
    <property type="molecule type" value="Genomic_DNA"/>
</dbReference>
<name>A0A3P3VP87_9GAMM</name>
<sequence length="151" mass="16099">MRMRTVEISVGAFIVAGILALVMVALRVSGLTISAADNDYRLIAHFSNVGGLGLRAKVSMSGVAIGKVVAIEYDRDAYDAKVTMEISGYYDNIPYDSTASILTSGLLGEQYVGISVGGDSEYLADGDEFEDTQSAMVLEELIGKFLLNSVE</sequence>